<organism evidence="1 2">
    <name type="scientific">Arthrobacter wenxiniae</name>
    <dbReference type="NCBI Taxonomy" id="2713570"/>
    <lineage>
        <taxon>Bacteria</taxon>
        <taxon>Bacillati</taxon>
        <taxon>Actinomycetota</taxon>
        <taxon>Actinomycetes</taxon>
        <taxon>Micrococcales</taxon>
        <taxon>Micrococcaceae</taxon>
        <taxon>Arthrobacter</taxon>
    </lineage>
</organism>
<reference evidence="1 2" key="1">
    <citation type="submission" date="2020-02" db="EMBL/GenBank/DDBJ databases">
        <title>Genome sequence of strain AETb3-4.</title>
        <authorList>
            <person name="Gao J."/>
            <person name="Zhang X."/>
        </authorList>
    </citation>
    <scope>NUCLEOTIDE SEQUENCE [LARGE SCALE GENOMIC DNA]</scope>
    <source>
        <strain evidence="1 2">AETb3-4</strain>
    </source>
</reference>
<dbReference type="AlphaFoldDB" id="A0A7Y7ID96"/>
<evidence type="ECO:0000313" key="2">
    <source>
        <dbReference type="Proteomes" id="UP000543556"/>
    </source>
</evidence>
<keyword evidence="2" id="KW-1185">Reference proteome</keyword>
<protein>
    <submittedName>
        <fullName evidence="1">Uncharacterized protein</fullName>
    </submittedName>
</protein>
<evidence type="ECO:0000313" key="1">
    <source>
        <dbReference type="EMBL" id="NVM93374.1"/>
    </source>
</evidence>
<dbReference type="EMBL" id="JAAMFM010000001">
    <property type="protein sequence ID" value="NVM93374.1"/>
    <property type="molecule type" value="Genomic_DNA"/>
</dbReference>
<sequence>MAAATLAAVTVLAAPVISQDPAAILASPVNSASSRIAGVHEDIARAVALNQVTPEQAAFLEKQLVRRIQAGTQA</sequence>
<gene>
    <name evidence="1" type="ORF">G6034_00360</name>
</gene>
<accession>A0A7Y7ID96</accession>
<proteinExistence type="predicted"/>
<dbReference type="Proteomes" id="UP000543556">
    <property type="component" value="Unassembled WGS sequence"/>
</dbReference>
<comment type="caution">
    <text evidence="1">The sequence shown here is derived from an EMBL/GenBank/DDBJ whole genome shotgun (WGS) entry which is preliminary data.</text>
</comment>
<name>A0A7Y7ID96_9MICC</name>